<accession>V5BRJ1</accession>
<dbReference type="RefSeq" id="WP_023496447.1">
    <property type="nucleotide sequence ID" value="NZ_AYLO01000156.1"/>
</dbReference>
<evidence type="ECO:0008006" key="3">
    <source>
        <dbReference type="Google" id="ProtNLM"/>
    </source>
</evidence>
<evidence type="ECO:0000313" key="2">
    <source>
        <dbReference type="Proteomes" id="UP000017842"/>
    </source>
</evidence>
<dbReference type="OrthoDB" id="5295752at2"/>
<name>V5BRJ1_9GAMM</name>
<dbReference type="STRING" id="1116472.MGMO_171c00200"/>
<dbReference type="eggNOG" id="ENOG50318CM">
    <property type="taxonomic scope" value="Bacteria"/>
</dbReference>
<keyword evidence="2" id="KW-1185">Reference proteome</keyword>
<comment type="caution">
    <text evidence="1">The sequence shown here is derived from an EMBL/GenBank/DDBJ whole genome shotgun (WGS) entry which is preliminary data.</text>
</comment>
<organism evidence="1 2">
    <name type="scientific">Methyloglobulus morosus KoM1</name>
    <dbReference type="NCBI Taxonomy" id="1116472"/>
    <lineage>
        <taxon>Bacteria</taxon>
        <taxon>Pseudomonadati</taxon>
        <taxon>Pseudomonadota</taxon>
        <taxon>Gammaproteobacteria</taxon>
        <taxon>Methylococcales</taxon>
        <taxon>Methylococcaceae</taxon>
        <taxon>Methyloglobulus</taxon>
    </lineage>
</organism>
<evidence type="ECO:0000313" key="1">
    <source>
        <dbReference type="EMBL" id="ESS67178.1"/>
    </source>
</evidence>
<proteinExistence type="predicted"/>
<dbReference type="Proteomes" id="UP000017842">
    <property type="component" value="Unassembled WGS sequence"/>
</dbReference>
<reference evidence="1 2" key="1">
    <citation type="journal article" date="2013" name="Genome Announc.">
        <title>Draft Genome Sequence of the Methanotrophic Gammaproteobacterium Methyloglobulus morosus DSM 22980 Strain KoM1.</title>
        <authorList>
            <person name="Poehlein A."/>
            <person name="Deutzmann J.S."/>
            <person name="Daniel R."/>
            <person name="Simeonova D.D."/>
        </authorList>
    </citation>
    <scope>NUCLEOTIDE SEQUENCE [LARGE SCALE GENOMIC DNA]</scope>
    <source>
        <strain evidence="1 2">KoM1</strain>
    </source>
</reference>
<dbReference type="PATRIC" id="fig|1116472.3.peg.3843"/>
<dbReference type="EMBL" id="AYLO01000156">
    <property type="protein sequence ID" value="ESS67178.1"/>
    <property type="molecule type" value="Genomic_DNA"/>
</dbReference>
<sequence length="215" mass="24387">MSDKYILSEGLFLYPTPAGAYYAVCSNDMDKPRQFLRRILQQQSTVRLNIDSLHELTGIDDPQKCYELLHRCQKLNWVQGLDTERKYPSDLLENILPGLLCSMSESNKVLLADMQGFYLASHGFPHEVAEELAALSADLATIHERRSGLLMNNLGIASNAWGIIDVFGNAQIGFWPFFIGQYRFIIIISGVPHFNQPEFVDLIWALSKRYADEGI</sequence>
<gene>
    <name evidence="1" type="ORF">MGMO_171c00200</name>
</gene>
<dbReference type="SUPFAM" id="SSF103196">
    <property type="entry name" value="Roadblock/LC7 domain"/>
    <property type="match status" value="1"/>
</dbReference>
<dbReference type="AlphaFoldDB" id="V5BRJ1"/>
<protein>
    <recommendedName>
        <fullName evidence="3">Roadblock/LC7 family protein</fullName>
    </recommendedName>
</protein>